<feature type="domain" description="Bacterial surface antigen (D15)" evidence="6">
    <location>
        <begin position="479"/>
        <end position="849"/>
    </location>
</feature>
<evidence type="ECO:0000256" key="3">
    <source>
        <dbReference type="ARBA" id="ARBA00022729"/>
    </source>
</evidence>
<dbReference type="Pfam" id="PF01103">
    <property type="entry name" value="Omp85"/>
    <property type="match status" value="1"/>
</dbReference>
<dbReference type="AlphaFoldDB" id="A0A7X9RWD5"/>
<protein>
    <submittedName>
        <fullName evidence="7">BamA/TamA family outer membrane protein</fullName>
    </submittedName>
</protein>
<dbReference type="RefSeq" id="WP_169658201.1">
    <property type="nucleotide sequence ID" value="NZ_JABANE010000052.1"/>
</dbReference>
<gene>
    <name evidence="7" type="ORF">HHU12_18405</name>
</gene>
<dbReference type="PANTHER" id="PTHR12815:SF47">
    <property type="entry name" value="TRANSLOCATION AND ASSEMBLY MODULE SUBUNIT TAMA"/>
    <property type="match status" value="1"/>
</dbReference>
<dbReference type="Gene3D" id="2.40.160.50">
    <property type="entry name" value="membrane protein fhac: a member of the omp85/tpsb transporter family"/>
    <property type="match status" value="1"/>
</dbReference>
<evidence type="ECO:0000256" key="1">
    <source>
        <dbReference type="ARBA" id="ARBA00004370"/>
    </source>
</evidence>
<dbReference type="InterPro" id="IPR039910">
    <property type="entry name" value="D15-like"/>
</dbReference>
<organism evidence="7 8">
    <name type="scientific">Flammeovirga aprica JL-4</name>
    <dbReference type="NCBI Taxonomy" id="694437"/>
    <lineage>
        <taxon>Bacteria</taxon>
        <taxon>Pseudomonadati</taxon>
        <taxon>Bacteroidota</taxon>
        <taxon>Cytophagia</taxon>
        <taxon>Cytophagales</taxon>
        <taxon>Flammeovirgaceae</taxon>
        <taxon>Flammeovirga</taxon>
    </lineage>
</organism>
<evidence type="ECO:0000256" key="5">
    <source>
        <dbReference type="ARBA" id="ARBA00023237"/>
    </source>
</evidence>
<comment type="caution">
    <text evidence="7">The sequence shown here is derived from an EMBL/GenBank/DDBJ whole genome shotgun (WGS) entry which is preliminary data.</text>
</comment>
<comment type="subcellular location">
    <subcellularLocation>
        <location evidence="1">Membrane</location>
    </subcellularLocation>
</comment>
<evidence type="ECO:0000259" key="6">
    <source>
        <dbReference type="Pfam" id="PF01103"/>
    </source>
</evidence>
<dbReference type="PANTHER" id="PTHR12815">
    <property type="entry name" value="SORTING AND ASSEMBLY MACHINERY SAMM50 PROTEIN FAMILY MEMBER"/>
    <property type="match status" value="1"/>
</dbReference>
<keyword evidence="5" id="KW-0998">Cell outer membrane</keyword>
<evidence type="ECO:0000313" key="8">
    <source>
        <dbReference type="Proteomes" id="UP000576082"/>
    </source>
</evidence>
<dbReference type="GO" id="GO:0019867">
    <property type="term" value="C:outer membrane"/>
    <property type="evidence" value="ECO:0007669"/>
    <property type="project" value="InterPro"/>
</dbReference>
<dbReference type="Proteomes" id="UP000576082">
    <property type="component" value="Unassembled WGS sequence"/>
</dbReference>
<accession>A0A7X9RWD5</accession>
<proteinExistence type="predicted"/>
<keyword evidence="4" id="KW-0472">Membrane</keyword>
<name>A0A7X9RWD5_9BACT</name>
<keyword evidence="8" id="KW-1185">Reference proteome</keyword>
<keyword evidence="2" id="KW-0812">Transmembrane</keyword>
<evidence type="ECO:0000313" key="7">
    <source>
        <dbReference type="EMBL" id="NME69951.1"/>
    </source>
</evidence>
<reference evidence="7 8" key="1">
    <citation type="submission" date="2020-04" db="EMBL/GenBank/DDBJ databases">
        <title>Flammeovirga sp. SR4, a novel species isolated from seawater.</title>
        <authorList>
            <person name="Wang X."/>
        </authorList>
    </citation>
    <scope>NUCLEOTIDE SEQUENCE [LARGE SCALE GENOMIC DNA]</scope>
    <source>
        <strain evidence="7 8">ATCC 23126</strain>
    </source>
</reference>
<dbReference type="InterPro" id="IPR000184">
    <property type="entry name" value="Bac_surfAg_D15"/>
</dbReference>
<dbReference type="EMBL" id="JABANE010000052">
    <property type="protein sequence ID" value="NME69951.1"/>
    <property type="molecule type" value="Genomic_DNA"/>
</dbReference>
<keyword evidence="3" id="KW-0732">Signal</keyword>
<evidence type="ECO:0000256" key="2">
    <source>
        <dbReference type="ARBA" id="ARBA00022692"/>
    </source>
</evidence>
<evidence type="ECO:0000256" key="4">
    <source>
        <dbReference type="ARBA" id="ARBA00023136"/>
    </source>
</evidence>
<sequence length="851" mass="99017">MRNNLYIFITFFSNLLLISGCVSYKNLEQDRSLLVDQNIEGAKAVDKSTLDSYIRLKPNRSFLKTDIRLPLYFYMRGEKFYKRNYQKDSIKYADMTEYYDEVIKAMEEEWKDDVLNNREHLDSLYQEEVYLVYKDLRKAEKQAVKDSVRGIRKLRKIKSKSISKTEKIAERVEKGNWWMRSAGEPPAYFDLEESQNNQKLLERTLHAKGFLNASVDLEVDTVIYNNYPLITEKYIINEGKQWKVHSVKYKTPSYSIYNELLTYSKKSFLQENGPYSENSLQLERNRLAKVLKNSGYFDFASNYIHYEVDTNNVHGQVDILIKVDSPKTGERHTRYYINDITFETDPTDPVLSDTVEYEDVTYIQHAKKYKPKILDGKLALKESTPFNEMLSNDTRRFLSQMDAFKFVNIEYVKTGKDSLNVFIYPSSFDKYQYAFETGLNVSRSLPGPFASVSLKSRNIFRGAESLEFRGRFSLEAQASVSESSNEIYNGTEYGFSTILNIPRPLIPFYNRVNESYYIRNAKTKILADVSYVSRPEYTRLNLKGLFGYDWRNRKEDLFELSLADLNVVRTPFLSNDFRVRLQQLAEQGNTLHYSFDNSFVSSTHLSMSRMRGDYMTSSSKASYMKLFGEVGGNILDLVNQWSGSEPGAIYGLRYYKFFKVYYDYRKVTPIGSKKKHFFASRIHMGVAKSYGEVGALPYEKYFFSGGGNSNRAWRPRRLGPGSYTPPQNENGTFNYSFEQPGDIIMEFNVEWRYKITKLFQWAFFIDATNVWLLEEDNTRPGGNFDVTRFWKEFGIGAGLGARIDFSFLLIRLDVGTKIFDPARREGDRFVAGYDFLGKGTTEFNIGIGYPF</sequence>
<dbReference type="PROSITE" id="PS51257">
    <property type="entry name" value="PROKAR_LIPOPROTEIN"/>
    <property type="match status" value="1"/>
</dbReference>